<dbReference type="Proteomes" id="UP000515153">
    <property type="component" value="Unplaced"/>
</dbReference>
<reference evidence="2" key="2">
    <citation type="submission" date="2019-10" db="EMBL/GenBank/DDBJ databases">
        <authorList>
            <consortium name="NCBI Genome Project"/>
        </authorList>
    </citation>
    <scope>NUCLEOTIDE SEQUENCE</scope>
    <source>
        <strain evidence="2">NI907</strain>
    </source>
</reference>
<keyword evidence="1" id="KW-1185">Reference proteome</keyword>
<proteinExistence type="predicted"/>
<dbReference type="GeneID" id="41957239"/>
<dbReference type="RefSeq" id="XP_030986261.1">
    <property type="nucleotide sequence ID" value="XM_031122327.1"/>
</dbReference>
<reference evidence="2" key="1">
    <citation type="journal article" date="2019" name="Mol. Biol. Evol.">
        <title>Blast fungal genomes show frequent chromosomal changes, gene gains and losses, and effector gene turnover.</title>
        <authorList>
            <person name="Gomez Luciano L.B."/>
            <person name="Jason Tsai I."/>
            <person name="Chuma I."/>
            <person name="Tosa Y."/>
            <person name="Chen Y.H."/>
            <person name="Li J.Y."/>
            <person name="Li M.Y."/>
            <person name="Jade Lu M.Y."/>
            <person name="Nakayashiki H."/>
            <person name="Li W.H."/>
        </authorList>
    </citation>
    <scope>NUCLEOTIDE SEQUENCE</scope>
    <source>
        <strain evidence="2">NI907</strain>
    </source>
</reference>
<dbReference type="AlphaFoldDB" id="A0A6P8BGU3"/>
<gene>
    <name evidence="2" type="ORF">PgNI_02260</name>
</gene>
<organism evidence="1 2">
    <name type="scientific">Pyricularia grisea</name>
    <name type="common">Crabgrass-specific blast fungus</name>
    <name type="synonym">Magnaporthe grisea</name>
    <dbReference type="NCBI Taxonomy" id="148305"/>
    <lineage>
        <taxon>Eukaryota</taxon>
        <taxon>Fungi</taxon>
        <taxon>Dikarya</taxon>
        <taxon>Ascomycota</taxon>
        <taxon>Pezizomycotina</taxon>
        <taxon>Sordariomycetes</taxon>
        <taxon>Sordariomycetidae</taxon>
        <taxon>Magnaporthales</taxon>
        <taxon>Pyriculariaceae</taxon>
        <taxon>Pyricularia</taxon>
    </lineage>
</organism>
<dbReference type="KEGG" id="pgri:PgNI_02260"/>
<name>A0A6P8BGU3_PYRGI</name>
<evidence type="ECO:0000313" key="2">
    <source>
        <dbReference type="RefSeq" id="XP_030986261.1"/>
    </source>
</evidence>
<protein>
    <submittedName>
        <fullName evidence="2">Uncharacterized protein</fullName>
    </submittedName>
</protein>
<reference evidence="2" key="3">
    <citation type="submission" date="2025-08" db="UniProtKB">
        <authorList>
            <consortium name="RefSeq"/>
        </authorList>
    </citation>
    <scope>IDENTIFICATION</scope>
    <source>
        <strain evidence="2">NI907</strain>
    </source>
</reference>
<accession>A0A6P8BGU3</accession>
<evidence type="ECO:0000313" key="1">
    <source>
        <dbReference type="Proteomes" id="UP000515153"/>
    </source>
</evidence>
<sequence length="80" mass="8677">MAKAASADQFAQPGMMIFSSQGSMHLSPLPGTYLELKHSRTRTPKLPFASHHAIILSESNAIETASQVNKPRRDIGTAEN</sequence>